<comment type="caution">
    <text evidence="3">The sequence shown here is derived from an EMBL/GenBank/DDBJ whole genome shotgun (WGS) entry which is preliminary data.</text>
</comment>
<organism evidence="3 4">
    <name type="scientific">Punica granatum</name>
    <name type="common">Pomegranate</name>
    <dbReference type="NCBI Taxonomy" id="22663"/>
    <lineage>
        <taxon>Eukaryota</taxon>
        <taxon>Viridiplantae</taxon>
        <taxon>Streptophyta</taxon>
        <taxon>Embryophyta</taxon>
        <taxon>Tracheophyta</taxon>
        <taxon>Spermatophyta</taxon>
        <taxon>Magnoliopsida</taxon>
        <taxon>eudicotyledons</taxon>
        <taxon>Gunneridae</taxon>
        <taxon>Pentapetalae</taxon>
        <taxon>rosids</taxon>
        <taxon>malvids</taxon>
        <taxon>Myrtales</taxon>
        <taxon>Lythraceae</taxon>
        <taxon>Punica</taxon>
    </lineage>
</organism>
<proteinExistence type="predicted"/>
<dbReference type="GO" id="GO:0003676">
    <property type="term" value="F:nucleic acid binding"/>
    <property type="evidence" value="ECO:0007669"/>
    <property type="project" value="InterPro"/>
</dbReference>
<dbReference type="PANTHER" id="PTHR48475">
    <property type="entry name" value="RIBONUCLEASE H"/>
    <property type="match status" value="1"/>
</dbReference>
<dbReference type="InterPro" id="IPR036397">
    <property type="entry name" value="RNaseH_sf"/>
</dbReference>
<feature type="domain" description="Reverse transcriptase" evidence="1">
    <location>
        <begin position="3"/>
        <end position="94"/>
    </location>
</feature>
<dbReference type="STRING" id="22663.A0A2I0KG99"/>
<dbReference type="Pfam" id="PF13456">
    <property type="entry name" value="RVT_3"/>
    <property type="match status" value="1"/>
</dbReference>
<dbReference type="Gene3D" id="3.30.70.270">
    <property type="match status" value="1"/>
</dbReference>
<evidence type="ECO:0000313" key="4">
    <source>
        <dbReference type="Proteomes" id="UP000233551"/>
    </source>
</evidence>
<evidence type="ECO:0000259" key="2">
    <source>
        <dbReference type="Pfam" id="PF13456"/>
    </source>
</evidence>
<dbReference type="GO" id="GO:0004523">
    <property type="term" value="F:RNA-DNA hybrid ribonuclease activity"/>
    <property type="evidence" value="ECO:0007669"/>
    <property type="project" value="InterPro"/>
</dbReference>
<dbReference type="InterPro" id="IPR002156">
    <property type="entry name" value="RNaseH_domain"/>
</dbReference>
<dbReference type="AlphaFoldDB" id="A0A2I0KG99"/>
<dbReference type="CDD" id="cd09279">
    <property type="entry name" value="RNase_HI_like"/>
    <property type="match status" value="1"/>
</dbReference>
<dbReference type="InterPro" id="IPR043502">
    <property type="entry name" value="DNA/RNA_pol_sf"/>
</dbReference>
<dbReference type="SUPFAM" id="SSF56672">
    <property type="entry name" value="DNA/RNA polymerases"/>
    <property type="match status" value="1"/>
</dbReference>
<name>A0A2I0KG99_PUNGR</name>
<dbReference type="InterPro" id="IPR043128">
    <property type="entry name" value="Rev_trsase/Diguanyl_cyclase"/>
</dbReference>
<dbReference type="Pfam" id="PF00078">
    <property type="entry name" value="RVT_1"/>
    <property type="match status" value="1"/>
</dbReference>
<dbReference type="EMBL" id="PGOL01000597">
    <property type="protein sequence ID" value="PKI67527.1"/>
    <property type="molecule type" value="Genomic_DNA"/>
</dbReference>
<keyword evidence="4" id="KW-1185">Reference proteome</keyword>
<sequence>MTKEDKVKTTFITMQGTFCYKVMPFDLENTGATYQRAMVTLFHDMMRKQTDVYVDDMIAKSKKGEDHLVNLKLLFDRLKKYKLRLNSAKCTFGVKSGKLDLVISSLTSNDLSLLINDGIFQVGDEEERLGWKMYFDGAVNSTRSGIGATLISSEGRHFPIAAKIDFPYSKKMAEYEACILGLQAVVDLKVKESEVFGDSMLTIFQTLKQWKTKDTKLVLSHEYLEELVENFKNISFMYTPCMKNQFADAFASMVSITKEALDFASK</sequence>
<accession>A0A2I0KG99</accession>
<dbReference type="Gene3D" id="3.30.420.10">
    <property type="entry name" value="Ribonuclease H-like superfamily/Ribonuclease H"/>
    <property type="match status" value="1"/>
</dbReference>
<dbReference type="Proteomes" id="UP000233551">
    <property type="component" value="Unassembled WGS sequence"/>
</dbReference>
<reference evidence="3 4" key="1">
    <citation type="submission" date="2017-11" db="EMBL/GenBank/DDBJ databases">
        <title>De-novo sequencing of pomegranate (Punica granatum L.) genome.</title>
        <authorList>
            <person name="Akparov Z."/>
            <person name="Amiraslanov A."/>
            <person name="Hajiyeva S."/>
            <person name="Abbasov M."/>
            <person name="Kaur K."/>
            <person name="Hamwieh A."/>
            <person name="Solovyev V."/>
            <person name="Salamov A."/>
            <person name="Braich B."/>
            <person name="Kosarev P."/>
            <person name="Mahmoud A."/>
            <person name="Hajiyev E."/>
            <person name="Babayeva S."/>
            <person name="Izzatullayeva V."/>
            <person name="Mammadov A."/>
            <person name="Mammadov A."/>
            <person name="Sharifova S."/>
            <person name="Ojaghi J."/>
            <person name="Eynullazada K."/>
            <person name="Bayramov B."/>
            <person name="Abdulazimova A."/>
            <person name="Shahmuradov I."/>
        </authorList>
    </citation>
    <scope>NUCLEOTIDE SEQUENCE [LARGE SCALE GENOMIC DNA]</scope>
    <source>
        <strain evidence="4">cv. AG2017</strain>
        <tissue evidence="3">Leaf</tissue>
    </source>
</reference>
<evidence type="ECO:0000259" key="1">
    <source>
        <dbReference type="Pfam" id="PF00078"/>
    </source>
</evidence>
<protein>
    <submittedName>
        <fullName evidence="3">Uncharacterized protein</fullName>
    </submittedName>
</protein>
<evidence type="ECO:0000313" key="3">
    <source>
        <dbReference type="EMBL" id="PKI67527.1"/>
    </source>
</evidence>
<gene>
    <name evidence="3" type="ORF">CRG98_012111</name>
</gene>
<feature type="domain" description="RNase H type-1" evidence="2">
    <location>
        <begin position="135"/>
        <end position="253"/>
    </location>
</feature>
<dbReference type="InterPro" id="IPR000477">
    <property type="entry name" value="RT_dom"/>
</dbReference>
<dbReference type="PANTHER" id="PTHR48475:SF1">
    <property type="entry name" value="RNASE H TYPE-1 DOMAIN-CONTAINING PROTEIN"/>
    <property type="match status" value="1"/>
</dbReference>
<dbReference type="CDD" id="cd01647">
    <property type="entry name" value="RT_LTR"/>
    <property type="match status" value="1"/>
</dbReference>